<evidence type="ECO:0000256" key="1">
    <source>
        <dbReference type="SAM" id="Phobius"/>
    </source>
</evidence>
<reference evidence="4" key="1">
    <citation type="submission" date="2016-10" db="EMBL/GenBank/DDBJ databases">
        <authorList>
            <person name="Varghese N."/>
            <person name="Submissions S."/>
        </authorList>
    </citation>
    <scope>NUCLEOTIDE SEQUENCE [LARGE SCALE GENOMIC DNA]</scope>
    <source>
        <strain evidence="4">DSM 23515</strain>
    </source>
</reference>
<sequence length="201" mass="21736">MKFDVLIIGGGAAGMSCALILGSALQNNIITNKKVGLLTHQKASHLNSALLNNILGVVPGTSGQQILKDGILHLEEQYPEIEQLAKEKVKEIIPIAEGFSVITNKNTYEAENVVLATGYTSPFRIKGLEEEVIPHKKAKVSKDRIQLKNEDHLVKPGLYVAGSLAGWRSQFSIACGSGASVATDILSFWKGEHTKVHDKLL</sequence>
<dbReference type="SUPFAM" id="SSF51905">
    <property type="entry name" value="FAD/NAD(P)-binding domain"/>
    <property type="match status" value="1"/>
</dbReference>
<evidence type="ECO:0000313" key="4">
    <source>
        <dbReference type="Proteomes" id="UP000199116"/>
    </source>
</evidence>
<dbReference type="EMBL" id="FOOH01000012">
    <property type="protein sequence ID" value="SFF87473.1"/>
    <property type="molecule type" value="Genomic_DNA"/>
</dbReference>
<dbReference type="AlphaFoldDB" id="A0A1I2M7J1"/>
<feature type="transmembrane region" description="Helical" evidence="1">
    <location>
        <begin position="6"/>
        <end position="25"/>
    </location>
</feature>
<dbReference type="InterPro" id="IPR023753">
    <property type="entry name" value="FAD/NAD-binding_dom"/>
</dbReference>
<proteinExistence type="predicted"/>
<dbReference type="PROSITE" id="PS51257">
    <property type="entry name" value="PROKAR_LIPOPROTEIN"/>
    <property type="match status" value="1"/>
</dbReference>
<dbReference type="InterPro" id="IPR036188">
    <property type="entry name" value="FAD/NAD-bd_sf"/>
</dbReference>
<evidence type="ECO:0000259" key="2">
    <source>
        <dbReference type="Pfam" id="PF07992"/>
    </source>
</evidence>
<name>A0A1I2M7J1_9FLAO</name>
<accession>A0A1I2M7J1</accession>
<organism evidence="3 4">
    <name type="scientific">Salegentibacter agarivorans</name>
    <dbReference type="NCBI Taxonomy" id="345907"/>
    <lineage>
        <taxon>Bacteria</taxon>
        <taxon>Pseudomonadati</taxon>
        <taxon>Bacteroidota</taxon>
        <taxon>Flavobacteriia</taxon>
        <taxon>Flavobacteriales</taxon>
        <taxon>Flavobacteriaceae</taxon>
        <taxon>Salegentibacter</taxon>
    </lineage>
</organism>
<keyword evidence="4" id="KW-1185">Reference proteome</keyword>
<keyword evidence="1" id="KW-1133">Transmembrane helix</keyword>
<dbReference type="GO" id="GO:0016491">
    <property type="term" value="F:oxidoreductase activity"/>
    <property type="evidence" value="ECO:0007669"/>
    <property type="project" value="InterPro"/>
</dbReference>
<evidence type="ECO:0000313" key="3">
    <source>
        <dbReference type="EMBL" id="SFF87473.1"/>
    </source>
</evidence>
<protein>
    <submittedName>
        <fullName evidence="3">Pyridine nucleotide-disulphide oxidoreductase</fullName>
    </submittedName>
</protein>
<dbReference type="Proteomes" id="UP000199116">
    <property type="component" value="Unassembled WGS sequence"/>
</dbReference>
<keyword evidence="1" id="KW-0472">Membrane</keyword>
<feature type="domain" description="FAD/NAD(P)-binding" evidence="2">
    <location>
        <begin position="3"/>
        <end position="151"/>
    </location>
</feature>
<dbReference type="RefSeq" id="WP_075325231.1">
    <property type="nucleotide sequence ID" value="NZ_FOOH01000012.1"/>
</dbReference>
<dbReference type="Pfam" id="PF07992">
    <property type="entry name" value="Pyr_redox_2"/>
    <property type="match status" value="1"/>
</dbReference>
<dbReference type="Gene3D" id="3.50.50.60">
    <property type="entry name" value="FAD/NAD(P)-binding domain"/>
    <property type="match status" value="1"/>
</dbReference>
<keyword evidence="1" id="KW-0812">Transmembrane</keyword>
<gene>
    <name evidence="3" type="ORF">SAMN04488033_11235</name>
</gene>